<evidence type="ECO:0000313" key="1">
    <source>
        <dbReference type="EMBL" id="CAG8750658.1"/>
    </source>
</evidence>
<name>A0A9N9IUR1_9GLOM</name>
<proteinExistence type="predicted"/>
<dbReference type="Proteomes" id="UP000789405">
    <property type="component" value="Unassembled WGS sequence"/>
</dbReference>
<gene>
    <name evidence="1" type="ORF">DERYTH_LOCUS16866</name>
</gene>
<reference evidence="1" key="1">
    <citation type="submission" date="2021-06" db="EMBL/GenBank/DDBJ databases">
        <authorList>
            <person name="Kallberg Y."/>
            <person name="Tangrot J."/>
            <person name="Rosling A."/>
        </authorList>
    </citation>
    <scope>NUCLEOTIDE SEQUENCE</scope>
    <source>
        <strain evidence="1">MA453B</strain>
    </source>
</reference>
<sequence>MASAIQPFSILTTCQSTINNCTEPEAYCTDNSLHEVESQLTPNSPKSGILPHLEYVSYDRVQDIYEQRKGHFYFIPEGFKSALVPNDSKDPAVLNLFGNSKPVPYDPNVPRMLPDSDARLSSFDLSCRVASSKKENSAIDKNANQPQIVHHQDISNDDISKEIGIWHKDSLKVRSNGDDNNDEAFMRLEHVRIAEKNTKNVSEEQLVNVVYALNGLENDFDGTSMLSSVILNPMQGHASIISSPSGYPQQPDNIDEFTLHCESYEEPNIPASQEASLFSYQTCINTEYAMQSNNLIDNATNNNTIFLYDNLFFNNNHMPSFHY</sequence>
<organism evidence="1 2">
    <name type="scientific">Dentiscutata erythropus</name>
    <dbReference type="NCBI Taxonomy" id="1348616"/>
    <lineage>
        <taxon>Eukaryota</taxon>
        <taxon>Fungi</taxon>
        <taxon>Fungi incertae sedis</taxon>
        <taxon>Mucoromycota</taxon>
        <taxon>Glomeromycotina</taxon>
        <taxon>Glomeromycetes</taxon>
        <taxon>Diversisporales</taxon>
        <taxon>Gigasporaceae</taxon>
        <taxon>Dentiscutata</taxon>
    </lineage>
</organism>
<dbReference type="EMBL" id="CAJVPY010015233">
    <property type="protein sequence ID" value="CAG8750658.1"/>
    <property type="molecule type" value="Genomic_DNA"/>
</dbReference>
<protein>
    <submittedName>
        <fullName evidence="1">25090_t:CDS:1</fullName>
    </submittedName>
</protein>
<comment type="caution">
    <text evidence="1">The sequence shown here is derived from an EMBL/GenBank/DDBJ whole genome shotgun (WGS) entry which is preliminary data.</text>
</comment>
<keyword evidence="2" id="KW-1185">Reference proteome</keyword>
<evidence type="ECO:0000313" key="2">
    <source>
        <dbReference type="Proteomes" id="UP000789405"/>
    </source>
</evidence>
<dbReference type="AlphaFoldDB" id="A0A9N9IUR1"/>
<accession>A0A9N9IUR1</accession>
<dbReference type="OrthoDB" id="2123952at2759"/>